<gene>
    <name evidence="6" type="ORF">DBZ36_15315</name>
</gene>
<dbReference type="GO" id="GO:0006355">
    <property type="term" value="P:regulation of DNA-templated transcription"/>
    <property type="evidence" value="ECO:0007669"/>
    <property type="project" value="InterPro"/>
</dbReference>
<dbReference type="GO" id="GO:0052621">
    <property type="term" value="F:diguanylate cyclase activity"/>
    <property type="evidence" value="ECO:0007669"/>
    <property type="project" value="UniProtKB-EC"/>
</dbReference>
<dbReference type="PROSITE" id="PS50887">
    <property type="entry name" value="GGDEF"/>
    <property type="match status" value="1"/>
</dbReference>
<dbReference type="GO" id="GO:0043709">
    <property type="term" value="P:cell adhesion involved in single-species biofilm formation"/>
    <property type="evidence" value="ECO:0007669"/>
    <property type="project" value="TreeGrafter"/>
</dbReference>
<dbReference type="CDD" id="cd00130">
    <property type="entry name" value="PAS"/>
    <property type="match status" value="1"/>
</dbReference>
<dbReference type="EC" id="2.7.7.65" evidence="2"/>
<name>A0A420E9B1_9ALTE</name>
<comment type="cofactor">
    <cofactor evidence="1">
        <name>Mg(2+)</name>
        <dbReference type="ChEBI" id="CHEBI:18420"/>
    </cofactor>
</comment>
<evidence type="ECO:0000256" key="3">
    <source>
        <dbReference type="ARBA" id="ARBA00034247"/>
    </source>
</evidence>
<dbReference type="Pfam" id="PF00990">
    <property type="entry name" value="GGDEF"/>
    <property type="match status" value="1"/>
</dbReference>
<accession>A0A420E9B1</accession>
<dbReference type="InterPro" id="IPR035965">
    <property type="entry name" value="PAS-like_dom_sf"/>
</dbReference>
<dbReference type="AlphaFoldDB" id="A0A420E9B1"/>
<dbReference type="SUPFAM" id="SSF55785">
    <property type="entry name" value="PYP-like sensor domain (PAS domain)"/>
    <property type="match status" value="1"/>
</dbReference>
<dbReference type="InterPro" id="IPR013767">
    <property type="entry name" value="PAS_fold"/>
</dbReference>
<dbReference type="InterPro" id="IPR043128">
    <property type="entry name" value="Rev_trsase/Diguanyl_cyclase"/>
</dbReference>
<proteinExistence type="predicted"/>
<sequence>MVHTIDAGLMVIDKQARIQVWNSFMENHSGFSAQQVSNKQLFDVFPDLARSWLERKIETVFKLRTPSFTTWEQRPFVFEFGNYRPLTGKSAHMYQNMTMIPLNSVSGDVDHLCIIIYDVSDVANSQLQLADVNQELKVLSRTDRLTGLFNRGYWEEQLSSEFNRFKRTQKTSTLVMFDIDHFKAVNDNYGHHVGDEVIKVCSFYFQQCARNTDVVGRYGGEEFGAILIDTDAQQAMFFCERLRKKIAEHRFELQGFSFNITISLGICESDPGMLDHTQWIQGSDKALYTSKESGRNLTSSIRFSELSLE</sequence>
<organism evidence="6 7">
    <name type="scientific">Alginatibacterium sediminis</name>
    <dbReference type="NCBI Taxonomy" id="2164068"/>
    <lineage>
        <taxon>Bacteria</taxon>
        <taxon>Pseudomonadati</taxon>
        <taxon>Pseudomonadota</taxon>
        <taxon>Gammaproteobacteria</taxon>
        <taxon>Alteromonadales</taxon>
        <taxon>Alteromonadaceae</taxon>
        <taxon>Alginatibacterium</taxon>
    </lineage>
</organism>
<dbReference type="InterPro" id="IPR050469">
    <property type="entry name" value="Diguanylate_Cyclase"/>
</dbReference>
<dbReference type="InterPro" id="IPR000160">
    <property type="entry name" value="GGDEF_dom"/>
</dbReference>
<feature type="domain" description="PAS" evidence="4">
    <location>
        <begin position="1"/>
        <end position="64"/>
    </location>
</feature>
<dbReference type="NCBIfam" id="TIGR00229">
    <property type="entry name" value="sensory_box"/>
    <property type="match status" value="1"/>
</dbReference>
<comment type="caution">
    <text evidence="6">The sequence shown here is derived from an EMBL/GenBank/DDBJ whole genome shotgun (WGS) entry which is preliminary data.</text>
</comment>
<evidence type="ECO:0000259" key="4">
    <source>
        <dbReference type="PROSITE" id="PS50112"/>
    </source>
</evidence>
<dbReference type="Pfam" id="PF00989">
    <property type="entry name" value="PAS"/>
    <property type="match status" value="1"/>
</dbReference>
<protein>
    <recommendedName>
        <fullName evidence="2">diguanylate cyclase</fullName>
        <ecNumber evidence="2">2.7.7.65</ecNumber>
    </recommendedName>
</protein>
<evidence type="ECO:0000259" key="5">
    <source>
        <dbReference type="PROSITE" id="PS50887"/>
    </source>
</evidence>
<dbReference type="NCBIfam" id="TIGR00254">
    <property type="entry name" value="GGDEF"/>
    <property type="match status" value="1"/>
</dbReference>
<feature type="domain" description="GGDEF" evidence="5">
    <location>
        <begin position="170"/>
        <end position="303"/>
    </location>
</feature>
<dbReference type="PANTHER" id="PTHR45138:SF9">
    <property type="entry name" value="DIGUANYLATE CYCLASE DGCM-RELATED"/>
    <property type="match status" value="1"/>
</dbReference>
<dbReference type="Gene3D" id="3.30.70.270">
    <property type="match status" value="1"/>
</dbReference>
<dbReference type="GO" id="GO:0005886">
    <property type="term" value="C:plasma membrane"/>
    <property type="evidence" value="ECO:0007669"/>
    <property type="project" value="TreeGrafter"/>
</dbReference>
<keyword evidence="7" id="KW-1185">Reference proteome</keyword>
<dbReference type="InterPro" id="IPR029787">
    <property type="entry name" value="Nucleotide_cyclase"/>
</dbReference>
<evidence type="ECO:0000256" key="2">
    <source>
        <dbReference type="ARBA" id="ARBA00012528"/>
    </source>
</evidence>
<evidence type="ECO:0000313" key="6">
    <source>
        <dbReference type="EMBL" id="RKF15951.1"/>
    </source>
</evidence>
<dbReference type="Gene3D" id="3.30.450.20">
    <property type="entry name" value="PAS domain"/>
    <property type="match status" value="1"/>
</dbReference>
<dbReference type="EMBL" id="RAQO01000008">
    <property type="protein sequence ID" value="RKF15951.1"/>
    <property type="molecule type" value="Genomic_DNA"/>
</dbReference>
<dbReference type="SMART" id="SM00267">
    <property type="entry name" value="GGDEF"/>
    <property type="match status" value="1"/>
</dbReference>
<evidence type="ECO:0000313" key="7">
    <source>
        <dbReference type="Proteomes" id="UP000286482"/>
    </source>
</evidence>
<reference evidence="6 7" key="1">
    <citation type="submission" date="2018-09" db="EMBL/GenBank/DDBJ databases">
        <authorList>
            <person name="Wang Z."/>
        </authorList>
    </citation>
    <scope>NUCLEOTIDE SEQUENCE [LARGE SCALE GENOMIC DNA]</scope>
    <source>
        <strain evidence="6 7">ALS 81</strain>
    </source>
</reference>
<comment type="catalytic activity">
    <reaction evidence="3">
        <text>2 GTP = 3',3'-c-di-GMP + 2 diphosphate</text>
        <dbReference type="Rhea" id="RHEA:24898"/>
        <dbReference type="ChEBI" id="CHEBI:33019"/>
        <dbReference type="ChEBI" id="CHEBI:37565"/>
        <dbReference type="ChEBI" id="CHEBI:58805"/>
        <dbReference type="EC" id="2.7.7.65"/>
    </reaction>
</comment>
<dbReference type="SUPFAM" id="SSF55073">
    <property type="entry name" value="Nucleotide cyclase"/>
    <property type="match status" value="1"/>
</dbReference>
<dbReference type="GO" id="GO:1902201">
    <property type="term" value="P:negative regulation of bacterial-type flagellum-dependent cell motility"/>
    <property type="evidence" value="ECO:0007669"/>
    <property type="project" value="TreeGrafter"/>
</dbReference>
<dbReference type="Proteomes" id="UP000286482">
    <property type="component" value="Unassembled WGS sequence"/>
</dbReference>
<dbReference type="InterPro" id="IPR000014">
    <property type="entry name" value="PAS"/>
</dbReference>
<dbReference type="PROSITE" id="PS50112">
    <property type="entry name" value="PAS"/>
    <property type="match status" value="1"/>
</dbReference>
<dbReference type="FunFam" id="3.30.70.270:FF:000001">
    <property type="entry name" value="Diguanylate cyclase domain protein"/>
    <property type="match status" value="1"/>
</dbReference>
<dbReference type="OrthoDB" id="9812260at2"/>
<dbReference type="CDD" id="cd01949">
    <property type="entry name" value="GGDEF"/>
    <property type="match status" value="1"/>
</dbReference>
<evidence type="ECO:0000256" key="1">
    <source>
        <dbReference type="ARBA" id="ARBA00001946"/>
    </source>
</evidence>
<dbReference type="PANTHER" id="PTHR45138">
    <property type="entry name" value="REGULATORY COMPONENTS OF SENSORY TRANSDUCTION SYSTEM"/>
    <property type="match status" value="1"/>
</dbReference>